<dbReference type="InterPro" id="IPR036514">
    <property type="entry name" value="SGNH_hydro_sf"/>
</dbReference>
<accession>A0A4Q1UBQ2</accession>
<dbReference type="GO" id="GO:0016788">
    <property type="term" value="F:hydrolase activity, acting on ester bonds"/>
    <property type="evidence" value="ECO:0007669"/>
    <property type="project" value="UniProtKB-ARBA"/>
</dbReference>
<reference evidence="2 3" key="1">
    <citation type="submission" date="2017-03" db="EMBL/GenBank/DDBJ databases">
        <authorList>
            <person name="Safronova V.I."/>
            <person name="Sazanova A.L."/>
            <person name="Chirak E.R."/>
        </authorList>
    </citation>
    <scope>NUCLEOTIDE SEQUENCE [LARGE SCALE GENOMIC DNA]</scope>
    <source>
        <strain evidence="2 3">Tri-43</strain>
    </source>
</reference>
<evidence type="ECO:0008006" key="4">
    <source>
        <dbReference type="Google" id="ProtNLM"/>
    </source>
</evidence>
<gene>
    <name evidence="2" type="ORF">B5P46_11895</name>
</gene>
<proteinExistence type="predicted"/>
<dbReference type="EMBL" id="MZMU01000003">
    <property type="protein sequence ID" value="RXT29376.1"/>
    <property type="molecule type" value="Genomic_DNA"/>
</dbReference>
<sequence length="249" mass="26655">MKLVTPFLAALLFAGNALGQAGPTDDAFAKVTADRNQFGRVIFTFGDSLMRGWALGFFPDQATPEQRQNPQWDMRSPASMLTARGFMAVYAGASGQPNRAADAAARIKDLVNRRIIRPGDIVVLEDAGRHDNDPLSYFDNWLQIGLAVEASGAKLVMMTIADNIQAPTLGGEPADRYRYSVEFHGLSHNDATLFAARSLAATLIDYKSLAQTAAAAGKTVLQEDGIHLTVDGEKIMVDAIIAAVSAGSQ</sequence>
<name>A0A4Q1UBQ2_RHILE</name>
<evidence type="ECO:0000256" key="1">
    <source>
        <dbReference type="SAM" id="SignalP"/>
    </source>
</evidence>
<evidence type="ECO:0000313" key="2">
    <source>
        <dbReference type="EMBL" id="RXT29376.1"/>
    </source>
</evidence>
<feature type="signal peptide" evidence="1">
    <location>
        <begin position="1"/>
        <end position="19"/>
    </location>
</feature>
<organism evidence="2 3">
    <name type="scientific">Rhizobium leguminosarum</name>
    <dbReference type="NCBI Taxonomy" id="384"/>
    <lineage>
        <taxon>Bacteria</taxon>
        <taxon>Pseudomonadati</taxon>
        <taxon>Pseudomonadota</taxon>
        <taxon>Alphaproteobacteria</taxon>
        <taxon>Hyphomicrobiales</taxon>
        <taxon>Rhizobiaceae</taxon>
        <taxon>Rhizobium/Agrobacterium group</taxon>
        <taxon>Rhizobium</taxon>
    </lineage>
</organism>
<dbReference type="AlphaFoldDB" id="A0A4Q1UBQ2"/>
<dbReference type="RefSeq" id="WP_129418820.1">
    <property type="nucleotide sequence ID" value="NZ_MZMU01000003.1"/>
</dbReference>
<feature type="chain" id="PRO_5020509589" description="SGNH hydrolase-type esterase domain-containing protein" evidence="1">
    <location>
        <begin position="20"/>
        <end position="249"/>
    </location>
</feature>
<keyword evidence="1" id="KW-0732">Signal</keyword>
<dbReference type="Gene3D" id="3.40.50.1110">
    <property type="entry name" value="SGNH hydrolase"/>
    <property type="match status" value="1"/>
</dbReference>
<dbReference type="Proteomes" id="UP000290767">
    <property type="component" value="Unassembled WGS sequence"/>
</dbReference>
<protein>
    <recommendedName>
        <fullName evidence="4">SGNH hydrolase-type esterase domain-containing protein</fullName>
    </recommendedName>
</protein>
<dbReference type="SUPFAM" id="SSF52266">
    <property type="entry name" value="SGNH hydrolase"/>
    <property type="match status" value="1"/>
</dbReference>
<comment type="caution">
    <text evidence="2">The sequence shown here is derived from an EMBL/GenBank/DDBJ whole genome shotgun (WGS) entry which is preliminary data.</text>
</comment>
<evidence type="ECO:0000313" key="3">
    <source>
        <dbReference type="Proteomes" id="UP000290767"/>
    </source>
</evidence>